<keyword evidence="2" id="KW-1185">Reference proteome</keyword>
<reference evidence="1 2" key="1">
    <citation type="submission" date="2018-09" db="EMBL/GenBank/DDBJ databases">
        <title>Nocardia yunnanensis sp. nov., an actinomycete isolated from a soil sample.</title>
        <authorList>
            <person name="Zhang J."/>
        </authorList>
    </citation>
    <scope>NUCLEOTIDE SEQUENCE [LARGE SCALE GENOMIC DNA]</scope>
    <source>
        <strain evidence="1 2">CFHS0054</strain>
    </source>
</reference>
<organism evidence="1 2">
    <name type="scientific">Nocardia yunnanensis</name>
    <dbReference type="NCBI Taxonomy" id="2382165"/>
    <lineage>
        <taxon>Bacteria</taxon>
        <taxon>Bacillati</taxon>
        <taxon>Actinomycetota</taxon>
        <taxon>Actinomycetes</taxon>
        <taxon>Mycobacteriales</taxon>
        <taxon>Nocardiaceae</taxon>
        <taxon>Nocardia</taxon>
    </lineage>
</organism>
<dbReference type="PANTHER" id="PTHR34387:SF1">
    <property type="entry name" value="PERIPLASMIC IMMUNOGENIC PROTEIN"/>
    <property type="match status" value="1"/>
</dbReference>
<proteinExistence type="predicted"/>
<dbReference type="Proteomes" id="UP000267164">
    <property type="component" value="Chromosome"/>
</dbReference>
<dbReference type="GO" id="GO:0006974">
    <property type="term" value="P:DNA damage response"/>
    <property type="evidence" value="ECO:0007669"/>
    <property type="project" value="TreeGrafter"/>
</dbReference>
<dbReference type="EMBL" id="CP032568">
    <property type="protein sequence ID" value="AYF76215.1"/>
    <property type="molecule type" value="Genomic_DNA"/>
</dbReference>
<dbReference type="Gene3D" id="3.30.110.170">
    <property type="entry name" value="Protein of unknown function (DUF541), domain 1"/>
    <property type="match status" value="1"/>
</dbReference>
<name>A0A386ZI16_9NOCA</name>
<gene>
    <name evidence="1" type="ORF">D7D52_22920</name>
</gene>
<dbReference type="AlphaFoldDB" id="A0A386ZI16"/>
<dbReference type="OrthoDB" id="9808766at2"/>
<dbReference type="Pfam" id="PF04402">
    <property type="entry name" value="SIMPL"/>
    <property type="match status" value="1"/>
</dbReference>
<accession>A0A386ZI16</accession>
<dbReference type="Gene3D" id="3.30.70.2970">
    <property type="entry name" value="Protein of unknown function (DUF541), domain 2"/>
    <property type="match status" value="1"/>
</dbReference>
<sequence>MHARRGCASAARARGGRASVASAGLCPSDRGGTVTSENAIGTITMIGSGSAGATPDLMRVSLSIETRGDTVATAYARAGERADAVVNSLRADGVHGRDINTSGLTVRADTVWTDGNREQLVGYIAGTALTITLRDIADPGGKAKSPADGGPAAIIAHAVAAGGDDVRLGGLTLTVADEESLLARARDAAWDHALAKAEQYVSRADRTLGPVIEITENISGPTPQPRLAFAASKMSAEAAPMPVELGESELSTTIRVTWQLT</sequence>
<dbReference type="InterPro" id="IPR052022">
    <property type="entry name" value="26kDa_periplasmic_antigen"/>
</dbReference>
<dbReference type="KEGG" id="nyu:D7D52_22920"/>
<evidence type="ECO:0000313" key="1">
    <source>
        <dbReference type="EMBL" id="AYF76215.1"/>
    </source>
</evidence>
<dbReference type="PANTHER" id="PTHR34387">
    <property type="entry name" value="SLR1258 PROTEIN"/>
    <property type="match status" value="1"/>
</dbReference>
<evidence type="ECO:0000313" key="2">
    <source>
        <dbReference type="Proteomes" id="UP000267164"/>
    </source>
</evidence>
<protein>
    <submittedName>
        <fullName evidence="1">DUF541 domain-containing protein</fullName>
    </submittedName>
</protein>
<dbReference type="InterPro" id="IPR007497">
    <property type="entry name" value="SIMPL/DUF541"/>
</dbReference>